<dbReference type="SUPFAM" id="SSF48452">
    <property type="entry name" value="TPR-like"/>
    <property type="match status" value="1"/>
</dbReference>
<gene>
    <name evidence="4" type="ORF">ABE541_23585</name>
</gene>
<dbReference type="PROSITE" id="PS50005">
    <property type="entry name" value="TPR"/>
    <property type="match status" value="3"/>
</dbReference>
<feature type="repeat" description="TPR" evidence="2">
    <location>
        <begin position="54"/>
        <end position="87"/>
    </location>
</feature>
<dbReference type="SMART" id="SM00028">
    <property type="entry name" value="TPR"/>
    <property type="match status" value="4"/>
</dbReference>
<feature type="repeat" description="TPR" evidence="2">
    <location>
        <begin position="528"/>
        <end position="561"/>
    </location>
</feature>
<keyword evidence="3" id="KW-0732">Signal</keyword>
<feature type="signal peptide" evidence="3">
    <location>
        <begin position="1"/>
        <end position="21"/>
    </location>
</feature>
<organism evidence="4 5">
    <name type="scientific">Sphingobacterium kitahiroshimense</name>
    <dbReference type="NCBI Taxonomy" id="470446"/>
    <lineage>
        <taxon>Bacteria</taxon>
        <taxon>Pseudomonadati</taxon>
        <taxon>Bacteroidota</taxon>
        <taxon>Sphingobacteriia</taxon>
        <taxon>Sphingobacteriales</taxon>
        <taxon>Sphingobacteriaceae</taxon>
        <taxon>Sphingobacterium</taxon>
    </lineage>
</organism>
<evidence type="ECO:0000256" key="1">
    <source>
        <dbReference type="ARBA" id="ARBA00022737"/>
    </source>
</evidence>
<evidence type="ECO:0000313" key="5">
    <source>
        <dbReference type="Proteomes" id="UP001409291"/>
    </source>
</evidence>
<dbReference type="RefSeq" id="WP_132769978.1">
    <property type="nucleotide sequence ID" value="NZ_JAOQNK010000001.1"/>
</dbReference>
<dbReference type="PANTHER" id="PTHR45188">
    <property type="entry name" value="DNAJ PROTEIN P58IPK HOMOLOG"/>
    <property type="match status" value="1"/>
</dbReference>
<dbReference type="Pfam" id="PF13181">
    <property type="entry name" value="TPR_8"/>
    <property type="match status" value="1"/>
</dbReference>
<dbReference type="Pfam" id="PF13432">
    <property type="entry name" value="TPR_16"/>
    <property type="match status" value="2"/>
</dbReference>
<dbReference type="EMBL" id="JBDJNQ010000015">
    <property type="protein sequence ID" value="MEN5380268.1"/>
    <property type="molecule type" value="Genomic_DNA"/>
</dbReference>
<protein>
    <submittedName>
        <fullName evidence="4">Tetratricopeptide repeat protein</fullName>
    </submittedName>
</protein>
<sequence length="572" mass="63548">MTNSKLLFSLLLAGSVGTASAQSLKDARAAIETENYGKAKTILQQLVSKQAKVGDNYFYLGQIYLVNDKPDSAAIFFNQGLTADPKSQINNVGLGYIDLLKKDKASAEAKFSAASANLKKKDYEELLEIGRAYIKAPEPDYAKALDYLTQAKAKNAKDAAIPLALGDAYRGLKEASSAYSSYSEATDLDPNSTRAKIGLAVIVRGAQAFDEAVAQLTEITTASPTYAPTYRELAETYNMWSKAPGTSDEKYVELNKKGVEQYKKYLEVNGDNSLEAKIRYADFLVYARQYDELGAVSEELAKNPDVDPKIYRYLAYNAFRNKDYAKASENIQKMFAKMDPLRVIPLDNMYAGLSDVANNKVESGIVFIQKAIDQDKELLAEVAETAFAKYQDQETATAVALFEIIAKYPDTDYYFDSNYYAGEGNYQIGFKKDQESKDEEGNVTDQALKDQAVAAFVKSQAQLTVIENANKPEVLEKYLVPALYYKAFSALGTDNLETPKGDFVAPFEKLIKVINERGTQEKNKAYLIDAYTYIGFFQYSKNEMAKAKASFQEVLKLDPENENAKSYLEGIK</sequence>
<keyword evidence="1" id="KW-0677">Repeat</keyword>
<feature type="chain" id="PRO_5045492302" evidence="3">
    <location>
        <begin position="22"/>
        <end position="572"/>
    </location>
</feature>
<evidence type="ECO:0000256" key="3">
    <source>
        <dbReference type="SAM" id="SignalP"/>
    </source>
</evidence>
<dbReference type="InterPro" id="IPR011990">
    <property type="entry name" value="TPR-like_helical_dom_sf"/>
</dbReference>
<dbReference type="Proteomes" id="UP001409291">
    <property type="component" value="Unassembled WGS sequence"/>
</dbReference>
<proteinExistence type="predicted"/>
<name>A0ABV0C232_9SPHI</name>
<dbReference type="Gene3D" id="1.25.40.10">
    <property type="entry name" value="Tetratricopeptide repeat domain"/>
    <property type="match status" value="3"/>
</dbReference>
<keyword evidence="2" id="KW-0802">TPR repeat</keyword>
<comment type="caution">
    <text evidence="4">The sequence shown here is derived from an EMBL/GenBank/DDBJ whole genome shotgun (WGS) entry which is preliminary data.</text>
</comment>
<dbReference type="SUPFAM" id="SSF81901">
    <property type="entry name" value="HCP-like"/>
    <property type="match status" value="1"/>
</dbReference>
<accession>A0ABV0C232</accession>
<feature type="repeat" description="TPR" evidence="2">
    <location>
        <begin position="159"/>
        <end position="192"/>
    </location>
</feature>
<keyword evidence="5" id="KW-1185">Reference proteome</keyword>
<evidence type="ECO:0000313" key="4">
    <source>
        <dbReference type="EMBL" id="MEN5380268.1"/>
    </source>
</evidence>
<dbReference type="PANTHER" id="PTHR45188:SF2">
    <property type="entry name" value="DNAJ HOMOLOG SUBFAMILY C MEMBER 7"/>
    <property type="match status" value="1"/>
</dbReference>
<dbReference type="InterPro" id="IPR019734">
    <property type="entry name" value="TPR_rpt"/>
</dbReference>
<evidence type="ECO:0000256" key="2">
    <source>
        <dbReference type="PROSITE-ProRule" id="PRU00339"/>
    </source>
</evidence>
<reference evidence="4 5" key="1">
    <citation type="submission" date="2024-04" db="EMBL/GenBank/DDBJ databases">
        <title>WGS of bacteria from Torrens River.</title>
        <authorList>
            <person name="Wyrsch E.R."/>
            <person name="Drigo B."/>
        </authorList>
    </citation>
    <scope>NUCLEOTIDE SEQUENCE [LARGE SCALE GENOMIC DNA]</scope>
    <source>
        <strain evidence="4 5">TWI391</strain>
    </source>
</reference>